<sequence>MSIAFTDFAGKDYTPGNYMKGIADEYIAQVHSIIEINRSIIPELVARKEDELSGIGDEILDKLSPEERTASRKYLGQVKAGLGEILESEKWRDTPDFSIEMPNRGAGAAIGHLVMQLAYRAKAGSKDALLRKSLLVSAISTFEVLFAQVARTIYSVNTSSLNDSEHSFTLQELADFGTLDDAREYLIEKRVSTLLRESIDGWEKWLKRSCGGVSMESFPVFWPLIRESFARRNLLVHTGGVVNQLYLSVVAKLSIPDSANIRAGVRLDVDEDYLDWVLQELLALGHILICTVGAKLYKKEGELFSQAAVFASRDFSLWRANHASKAVCNYALSSQLSRKDEMMMRVRRWLSIKETEGLEGIRTEIEGWDTSGLGLPISHCKAVLLDDLNRSQEMVEKLINQGDLSRFEVAVDPLYKKLLPHLSMNQQASPEESGSNE</sequence>
<comment type="caution">
    <text evidence="1">The sequence shown here is derived from an EMBL/GenBank/DDBJ whole genome shotgun (WGS) entry which is preliminary data.</text>
</comment>
<gene>
    <name evidence="1" type="ORF">G6W56_29560</name>
</gene>
<proteinExistence type="predicted"/>
<protein>
    <submittedName>
        <fullName evidence="1">Uncharacterized protein</fullName>
    </submittedName>
</protein>
<keyword evidence="2" id="KW-1185">Reference proteome</keyword>
<evidence type="ECO:0000313" key="1">
    <source>
        <dbReference type="EMBL" id="NUV78159.1"/>
    </source>
</evidence>
<accession>A0ACC7Y805</accession>
<evidence type="ECO:0000313" key="2">
    <source>
        <dbReference type="Proteomes" id="UP000556843"/>
    </source>
</evidence>
<organism evidence="1 2">
    <name type="scientific">Streptomyces fungicidicus</name>
    <dbReference type="NCBI Taxonomy" id="68203"/>
    <lineage>
        <taxon>Bacteria</taxon>
        <taxon>Bacillati</taxon>
        <taxon>Actinomycetota</taxon>
        <taxon>Actinomycetes</taxon>
        <taxon>Kitasatosporales</taxon>
        <taxon>Streptomycetaceae</taxon>
        <taxon>Streptomyces</taxon>
    </lineage>
</organism>
<dbReference type="Proteomes" id="UP000556843">
    <property type="component" value="Unassembled WGS sequence"/>
</dbReference>
<name>A0ACC7Y805_9ACTN</name>
<dbReference type="EMBL" id="JAANNW010000046">
    <property type="protein sequence ID" value="NUV78159.1"/>
    <property type="molecule type" value="Genomic_DNA"/>
</dbReference>
<reference evidence="1" key="1">
    <citation type="submission" date="2020-03" db="EMBL/GenBank/DDBJ databases">
        <title>Complete genome sequence of sixteen Streptomyces strains facilitates identification of candidate genes involved in plant growth-promotion in grain legumes and cereals.</title>
        <authorList>
            <person name="Gopalakrishnan S."/>
            <person name="Thakur V."/>
            <person name="Saxena R."/>
            <person name="Vadlamudi S."/>
            <person name="Purohit S."/>
            <person name="Kumar V."/>
            <person name="Rathore A."/>
            <person name="Chitikineni A."/>
            <person name="Varshney R.K."/>
        </authorList>
    </citation>
    <scope>NUCLEOTIDE SEQUENCE</scope>
    <source>
        <strain evidence="1">CAI-93</strain>
    </source>
</reference>